<dbReference type="Proteomes" id="UP000261680">
    <property type="component" value="Unplaced"/>
</dbReference>
<sequence>MLVPSFSISLQSPALRLLPITTHLSRTLVHASPGRQGGPSSAVFTNYPWRKGLNRTLKATGPHRLPSSLVIPSALRGRGRYLRRAGKEEAGTKEHSVPDDWTKSLEGGKQFWKGAGPESQKRGVSVTRAETCDWQGLDTGVDVGSCNRWMLGSREGFGPVRRNKVATMTKKYPSSFESSCYKKDGEGRPYIYLTRRTKETIYAVLQLTQIYS</sequence>
<dbReference type="KEGG" id="umr:103659900"/>
<protein>
    <submittedName>
        <fullName evidence="2">Uncharacterized protein LOC103659900</fullName>
    </submittedName>
</protein>
<organism evidence="1 2">
    <name type="scientific">Ursus maritimus</name>
    <name type="common">Polar bear</name>
    <name type="synonym">Thalarctos maritimus</name>
    <dbReference type="NCBI Taxonomy" id="29073"/>
    <lineage>
        <taxon>Eukaryota</taxon>
        <taxon>Metazoa</taxon>
        <taxon>Chordata</taxon>
        <taxon>Craniata</taxon>
        <taxon>Vertebrata</taxon>
        <taxon>Euteleostomi</taxon>
        <taxon>Mammalia</taxon>
        <taxon>Eutheria</taxon>
        <taxon>Laurasiatheria</taxon>
        <taxon>Carnivora</taxon>
        <taxon>Caniformia</taxon>
        <taxon>Ursidae</taxon>
        <taxon>Ursus</taxon>
    </lineage>
</organism>
<reference evidence="2" key="1">
    <citation type="submission" date="2025-08" db="UniProtKB">
        <authorList>
            <consortium name="RefSeq"/>
        </authorList>
    </citation>
    <scope>IDENTIFICATION</scope>
    <source>
        <tissue evidence="2">Whole blood</tissue>
    </source>
</reference>
<evidence type="ECO:0000313" key="2">
    <source>
        <dbReference type="RefSeq" id="XP_040492557.1"/>
    </source>
</evidence>
<proteinExistence type="predicted"/>
<dbReference type="GeneID" id="103659900"/>
<evidence type="ECO:0000313" key="1">
    <source>
        <dbReference type="Proteomes" id="UP000261680"/>
    </source>
</evidence>
<keyword evidence="1" id="KW-1185">Reference proteome</keyword>
<name>A0A8M1GCY9_URSMA</name>
<dbReference type="RefSeq" id="XP_040492557.1">
    <property type="nucleotide sequence ID" value="XM_040636623.1"/>
</dbReference>
<accession>A0A8M1GCY9</accession>
<gene>
    <name evidence="2" type="primary">LOC103659900</name>
</gene>
<dbReference type="AlphaFoldDB" id="A0A8M1GCY9"/>